<keyword evidence="2" id="KW-0812">Transmembrane</keyword>
<keyword evidence="2" id="KW-0472">Membrane</keyword>
<evidence type="ECO:0000256" key="1">
    <source>
        <dbReference type="SAM" id="MobiDB-lite"/>
    </source>
</evidence>
<proteinExistence type="predicted"/>
<dbReference type="GO" id="GO:0015628">
    <property type="term" value="P:protein secretion by the type II secretion system"/>
    <property type="evidence" value="ECO:0007669"/>
    <property type="project" value="InterPro"/>
</dbReference>
<accession>A0A6S6YV57</accession>
<dbReference type="EMBL" id="CADIJX010000003">
    <property type="protein sequence ID" value="CAB3647009.1"/>
    <property type="molecule type" value="Genomic_DNA"/>
</dbReference>
<feature type="transmembrane region" description="Helical" evidence="2">
    <location>
        <begin position="57"/>
        <end position="73"/>
    </location>
</feature>
<protein>
    <recommendedName>
        <fullName evidence="5">Type II secretion system protein M</fullName>
    </recommendedName>
</protein>
<evidence type="ECO:0000313" key="4">
    <source>
        <dbReference type="Proteomes" id="UP000494108"/>
    </source>
</evidence>
<dbReference type="InterPro" id="IPR007690">
    <property type="entry name" value="T2SS_GspM"/>
</dbReference>
<organism evidence="3 4">
    <name type="scientific">Achromobacter pestifer</name>
    <dbReference type="NCBI Taxonomy" id="1353889"/>
    <lineage>
        <taxon>Bacteria</taxon>
        <taxon>Pseudomonadati</taxon>
        <taxon>Pseudomonadota</taxon>
        <taxon>Betaproteobacteria</taxon>
        <taxon>Burkholderiales</taxon>
        <taxon>Alcaligenaceae</taxon>
        <taxon>Achromobacter</taxon>
    </lineage>
</organism>
<dbReference type="Pfam" id="PF04612">
    <property type="entry name" value="T2SSM"/>
    <property type="match status" value="1"/>
</dbReference>
<feature type="compositionally biased region" description="Polar residues" evidence="1">
    <location>
        <begin position="177"/>
        <end position="192"/>
    </location>
</feature>
<gene>
    <name evidence="3" type="ORF">LMG3431_02533</name>
</gene>
<feature type="compositionally biased region" description="Low complexity" evidence="1">
    <location>
        <begin position="193"/>
        <end position="209"/>
    </location>
</feature>
<dbReference type="GO" id="GO:0015627">
    <property type="term" value="C:type II protein secretion system complex"/>
    <property type="evidence" value="ECO:0007669"/>
    <property type="project" value="InterPro"/>
</dbReference>
<dbReference type="Proteomes" id="UP000494108">
    <property type="component" value="Unassembled WGS sequence"/>
</dbReference>
<keyword evidence="4" id="KW-1185">Reference proteome</keyword>
<dbReference type="AlphaFoldDB" id="A0A6S6YV57"/>
<dbReference type="RefSeq" id="WP_281370977.1">
    <property type="nucleotide sequence ID" value="NZ_CADIJX010000003.1"/>
</dbReference>
<keyword evidence="2" id="KW-1133">Transmembrane helix</keyword>
<feature type="region of interest" description="Disordered" evidence="1">
    <location>
        <begin position="177"/>
        <end position="209"/>
    </location>
</feature>
<name>A0A6S6YV57_9BURK</name>
<evidence type="ECO:0000256" key="2">
    <source>
        <dbReference type="SAM" id="Phobius"/>
    </source>
</evidence>
<reference evidence="3 4" key="1">
    <citation type="submission" date="2020-04" db="EMBL/GenBank/DDBJ databases">
        <authorList>
            <person name="De Canck E."/>
        </authorList>
    </citation>
    <scope>NUCLEOTIDE SEQUENCE [LARGE SCALE GENOMIC DNA]</scope>
    <source>
        <strain evidence="3 4">LMG 3431</strain>
    </source>
</reference>
<evidence type="ECO:0008006" key="5">
    <source>
        <dbReference type="Google" id="ProtNLM"/>
    </source>
</evidence>
<sequence>MSSWLNALRTRRQISRAPRPPAAWHAWGRRLRARLQPSLDQVRSRWRGLSRRERQQVLLMVAVVTGAILWLLFTKPALETLEHWDNELPRLRSQAAALQDVLADVSSPAAAPADSPLKPAERVRVSLDGAGLAGAYQLREAGPALQIEFERSTDVSRVMAWLLSAPTPLGMTVQQVTLQRSDDSGSSGQKSNARAAVTVVAQRQPGNGS</sequence>
<evidence type="ECO:0000313" key="3">
    <source>
        <dbReference type="EMBL" id="CAB3647009.1"/>
    </source>
</evidence>